<dbReference type="AlphaFoldDB" id="A0AA39MT46"/>
<accession>A0AA39MT46</accession>
<dbReference type="GeneID" id="85357890"/>
<proteinExistence type="predicted"/>
<evidence type="ECO:0000313" key="3">
    <source>
        <dbReference type="Proteomes" id="UP001175211"/>
    </source>
</evidence>
<evidence type="ECO:0000256" key="1">
    <source>
        <dbReference type="SAM" id="SignalP"/>
    </source>
</evidence>
<evidence type="ECO:0008006" key="4">
    <source>
        <dbReference type="Google" id="ProtNLM"/>
    </source>
</evidence>
<protein>
    <recommendedName>
        <fullName evidence="4">Secreted protein</fullName>
    </recommendedName>
</protein>
<evidence type="ECO:0000313" key="2">
    <source>
        <dbReference type="EMBL" id="KAK0445652.1"/>
    </source>
</evidence>
<sequence>MRIHAFEFAYLVVYLPSLLSSSPAYPSHCETLFSASWAWSMWYWKEQLLYGGTKGNRCQKHLQSEVASLDSLCYLCPRVPLLCSRHRRDLHALCVHRQTNRRHCRCQDPCCCHCLAPCRPHNQLRHLQI</sequence>
<reference evidence="2" key="1">
    <citation type="submission" date="2023-06" db="EMBL/GenBank/DDBJ databases">
        <authorList>
            <consortium name="Lawrence Berkeley National Laboratory"/>
            <person name="Ahrendt S."/>
            <person name="Sahu N."/>
            <person name="Indic B."/>
            <person name="Wong-Bajracharya J."/>
            <person name="Merenyi Z."/>
            <person name="Ke H.-M."/>
            <person name="Monk M."/>
            <person name="Kocsube S."/>
            <person name="Drula E."/>
            <person name="Lipzen A."/>
            <person name="Balint B."/>
            <person name="Henrissat B."/>
            <person name="Andreopoulos B."/>
            <person name="Martin F.M."/>
            <person name="Harder C.B."/>
            <person name="Rigling D."/>
            <person name="Ford K.L."/>
            <person name="Foster G.D."/>
            <person name="Pangilinan J."/>
            <person name="Papanicolaou A."/>
            <person name="Barry K."/>
            <person name="LaButti K."/>
            <person name="Viragh M."/>
            <person name="Koriabine M."/>
            <person name="Yan M."/>
            <person name="Riley R."/>
            <person name="Champramary S."/>
            <person name="Plett K.L."/>
            <person name="Tsai I.J."/>
            <person name="Slot J."/>
            <person name="Sipos G."/>
            <person name="Plett J."/>
            <person name="Nagy L.G."/>
            <person name="Grigoriev I.V."/>
        </authorList>
    </citation>
    <scope>NUCLEOTIDE SEQUENCE</scope>
    <source>
        <strain evidence="2">CCBAS 213</strain>
    </source>
</reference>
<keyword evidence="3" id="KW-1185">Reference proteome</keyword>
<feature type="signal peptide" evidence="1">
    <location>
        <begin position="1"/>
        <end position="20"/>
    </location>
</feature>
<comment type="caution">
    <text evidence="2">The sequence shown here is derived from an EMBL/GenBank/DDBJ whole genome shotgun (WGS) entry which is preliminary data.</text>
</comment>
<feature type="chain" id="PRO_5041363435" description="Secreted protein" evidence="1">
    <location>
        <begin position="21"/>
        <end position="129"/>
    </location>
</feature>
<keyword evidence="1" id="KW-0732">Signal</keyword>
<dbReference type="RefSeq" id="XP_060325556.1">
    <property type="nucleotide sequence ID" value="XM_060474342.1"/>
</dbReference>
<gene>
    <name evidence="2" type="ORF">EV420DRAFT_1572072</name>
</gene>
<dbReference type="Proteomes" id="UP001175211">
    <property type="component" value="Unassembled WGS sequence"/>
</dbReference>
<dbReference type="EMBL" id="JAUEPS010000049">
    <property type="protein sequence ID" value="KAK0445652.1"/>
    <property type="molecule type" value="Genomic_DNA"/>
</dbReference>
<name>A0AA39MT46_ARMTA</name>
<organism evidence="2 3">
    <name type="scientific">Armillaria tabescens</name>
    <name type="common">Ringless honey mushroom</name>
    <name type="synonym">Agaricus tabescens</name>
    <dbReference type="NCBI Taxonomy" id="1929756"/>
    <lineage>
        <taxon>Eukaryota</taxon>
        <taxon>Fungi</taxon>
        <taxon>Dikarya</taxon>
        <taxon>Basidiomycota</taxon>
        <taxon>Agaricomycotina</taxon>
        <taxon>Agaricomycetes</taxon>
        <taxon>Agaricomycetidae</taxon>
        <taxon>Agaricales</taxon>
        <taxon>Marasmiineae</taxon>
        <taxon>Physalacriaceae</taxon>
        <taxon>Desarmillaria</taxon>
    </lineage>
</organism>